<keyword evidence="1" id="KW-1133">Transmembrane helix</keyword>
<dbReference type="Pfam" id="PF04773">
    <property type="entry name" value="FecR"/>
    <property type="match status" value="1"/>
</dbReference>
<dbReference type="InterPro" id="IPR006860">
    <property type="entry name" value="FecR"/>
</dbReference>
<evidence type="ECO:0000256" key="1">
    <source>
        <dbReference type="SAM" id="Phobius"/>
    </source>
</evidence>
<evidence type="ECO:0000259" key="2">
    <source>
        <dbReference type="Pfam" id="PF04773"/>
    </source>
</evidence>
<dbReference type="PIRSF" id="PIRSF018266">
    <property type="entry name" value="FecR"/>
    <property type="match status" value="1"/>
</dbReference>
<feature type="domain" description="FecR protein" evidence="2">
    <location>
        <begin position="130"/>
        <end position="223"/>
    </location>
</feature>
<proteinExistence type="predicted"/>
<dbReference type="InterPro" id="IPR032508">
    <property type="entry name" value="FecR_C"/>
</dbReference>
<dbReference type="Gene3D" id="3.55.50.30">
    <property type="match status" value="1"/>
</dbReference>
<dbReference type="GO" id="GO:0016989">
    <property type="term" value="F:sigma factor antagonist activity"/>
    <property type="evidence" value="ECO:0007669"/>
    <property type="project" value="TreeGrafter"/>
</dbReference>
<keyword evidence="1" id="KW-0472">Membrane</keyword>
<dbReference type="Pfam" id="PF16344">
    <property type="entry name" value="FecR_C"/>
    <property type="match status" value="1"/>
</dbReference>
<dbReference type="Proteomes" id="UP000192796">
    <property type="component" value="Unassembled WGS sequence"/>
</dbReference>
<evidence type="ECO:0000313" key="4">
    <source>
        <dbReference type="EMBL" id="OQP63878.1"/>
    </source>
</evidence>
<evidence type="ECO:0000313" key="5">
    <source>
        <dbReference type="Proteomes" id="UP000192796"/>
    </source>
</evidence>
<comment type="caution">
    <text evidence="4">The sequence shown here is derived from an EMBL/GenBank/DDBJ whole genome shotgun (WGS) entry which is preliminary data.</text>
</comment>
<feature type="transmembrane region" description="Helical" evidence="1">
    <location>
        <begin position="102"/>
        <end position="121"/>
    </location>
</feature>
<name>A0A1V9G029_9BACT</name>
<evidence type="ECO:0000259" key="3">
    <source>
        <dbReference type="Pfam" id="PF16344"/>
    </source>
</evidence>
<dbReference type="Gene3D" id="2.60.120.1440">
    <property type="match status" value="1"/>
</dbReference>
<protein>
    <recommendedName>
        <fullName evidence="6">FecR protein domain-containing protein</fullName>
    </recommendedName>
</protein>
<dbReference type="OrthoDB" id="643763at2"/>
<keyword evidence="1" id="KW-0812">Transmembrane</keyword>
<reference evidence="4 5" key="1">
    <citation type="submission" date="2016-03" db="EMBL/GenBank/DDBJ databases">
        <title>Niastella vici sp. nov., isolated from farmland soil.</title>
        <authorList>
            <person name="Chen L."/>
            <person name="Wang D."/>
            <person name="Yang S."/>
            <person name="Wang G."/>
        </authorList>
    </citation>
    <scope>NUCLEOTIDE SEQUENCE [LARGE SCALE GENOMIC DNA]</scope>
    <source>
        <strain evidence="4 5">DJ57</strain>
    </source>
</reference>
<keyword evidence="5" id="KW-1185">Reference proteome</keyword>
<dbReference type="InterPro" id="IPR012373">
    <property type="entry name" value="Ferrdict_sens_TM"/>
</dbReference>
<sequence length="337" mass="37550">MDHLSNNTTPWPLIGSALQGDLSGEEDVELQQWLAADVQNRELFRQLQNAWNNDLEELQAYLQADESVAWNALRTKMEERATRENDGHERGIAGAGKSRARLIRLVAIAALFVLITGIVIWKMSIDSSSNYSTGSAEQQSVALADGTRINLFPASQLEVPEGYNKKLRKVVLKSGEAFFDVRHKQIPFIVDLGVASVKDIGTSFRIRKAKDSIRVAVVSGIVELRNKTNNEVHLLKAGMQVTLLPGTGNSSPLIVIDSIDTAGDNPLRFINTPLPEVIKRFETVYNRKIVIADPSIMQKRFTGNFDGLSFEGAMEVLCQSLNITFMREKDAYYLKKE</sequence>
<organism evidence="4 5">
    <name type="scientific">Niastella vici</name>
    <dbReference type="NCBI Taxonomy" id="1703345"/>
    <lineage>
        <taxon>Bacteria</taxon>
        <taxon>Pseudomonadati</taxon>
        <taxon>Bacteroidota</taxon>
        <taxon>Chitinophagia</taxon>
        <taxon>Chitinophagales</taxon>
        <taxon>Chitinophagaceae</taxon>
        <taxon>Niastella</taxon>
    </lineage>
</organism>
<dbReference type="RefSeq" id="WP_081147542.1">
    <property type="nucleotide sequence ID" value="NZ_LVYD01000044.1"/>
</dbReference>
<dbReference type="PANTHER" id="PTHR30273:SF2">
    <property type="entry name" value="PROTEIN FECR"/>
    <property type="match status" value="1"/>
</dbReference>
<evidence type="ECO:0008006" key="6">
    <source>
        <dbReference type="Google" id="ProtNLM"/>
    </source>
</evidence>
<accession>A0A1V9G029</accession>
<gene>
    <name evidence="4" type="ORF">A3860_23370</name>
</gene>
<dbReference type="EMBL" id="LVYD01000044">
    <property type="protein sequence ID" value="OQP63878.1"/>
    <property type="molecule type" value="Genomic_DNA"/>
</dbReference>
<dbReference type="PANTHER" id="PTHR30273">
    <property type="entry name" value="PERIPLASMIC SIGNAL SENSOR AND SIGMA FACTOR ACTIVATOR FECR-RELATED"/>
    <property type="match status" value="1"/>
</dbReference>
<feature type="domain" description="Protein FecR C-terminal" evidence="3">
    <location>
        <begin position="267"/>
        <end position="331"/>
    </location>
</feature>
<dbReference type="AlphaFoldDB" id="A0A1V9G029"/>
<dbReference type="STRING" id="1703345.A3860_23370"/>